<evidence type="ECO:0000259" key="4">
    <source>
        <dbReference type="Pfam" id="PF04500"/>
    </source>
</evidence>
<dbReference type="AlphaFoldDB" id="A0A182S9P7"/>
<feature type="domain" description="FLYWCH-type" evidence="4">
    <location>
        <begin position="6"/>
        <end position="67"/>
    </location>
</feature>
<protein>
    <recommendedName>
        <fullName evidence="4">FLYWCH-type domain-containing protein</fullName>
    </recommendedName>
</protein>
<keyword evidence="2" id="KW-0863">Zinc-finger</keyword>
<feature type="domain" description="FLYWCH-type" evidence="4">
    <location>
        <begin position="151"/>
        <end position="210"/>
    </location>
</feature>
<sequence length="215" mass="24561">VQGWLFTAGQRGKPKLVVENNSFFRTKGDSLRAYWSCSSYKSKRCRCKLVTHRGSLTIKYTHQEHSHPDEYIDASSVTPLDADIDEFYTRDIKDYAQATRKLAMNIKTEVQPQRSKSATTSQGVKKVYKTDDDGETIDVEHKFALDLRLETGCKGRPKLIMGGYAFFRNNSSNNKTYWLCSKSRLLKCRARIITLDGCSGMILKNQLHNHPPTEL</sequence>
<keyword evidence="1" id="KW-0479">Metal-binding</keyword>
<keyword evidence="3" id="KW-0862">Zinc</keyword>
<keyword evidence="6" id="KW-1185">Reference proteome</keyword>
<reference evidence="6" key="1">
    <citation type="submission" date="2013-09" db="EMBL/GenBank/DDBJ databases">
        <title>The Genome Sequence of Anopheles maculatus species B.</title>
        <authorList>
            <consortium name="The Broad Institute Genomics Platform"/>
            <person name="Neafsey D.E."/>
            <person name="Besansky N."/>
            <person name="Howell P."/>
            <person name="Walton C."/>
            <person name="Young S.K."/>
            <person name="Zeng Q."/>
            <person name="Gargeya S."/>
            <person name="Fitzgerald M."/>
            <person name="Haas B."/>
            <person name="Abouelleil A."/>
            <person name="Allen A.W."/>
            <person name="Alvarado L."/>
            <person name="Arachchi H.M."/>
            <person name="Berlin A.M."/>
            <person name="Chapman S.B."/>
            <person name="Gainer-Dewar J."/>
            <person name="Goldberg J."/>
            <person name="Griggs A."/>
            <person name="Gujja S."/>
            <person name="Hansen M."/>
            <person name="Howarth C."/>
            <person name="Imamovic A."/>
            <person name="Ireland A."/>
            <person name="Larimer J."/>
            <person name="McCowan C."/>
            <person name="Murphy C."/>
            <person name="Pearson M."/>
            <person name="Poon T.W."/>
            <person name="Priest M."/>
            <person name="Roberts A."/>
            <person name="Saif S."/>
            <person name="Shea T."/>
            <person name="Sisk P."/>
            <person name="Sykes S."/>
            <person name="Wortman J."/>
            <person name="Nusbaum C."/>
            <person name="Birren B."/>
        </authorList>
    </citation>
    <scope>NUCLEOTIDE SEQUENCE [LARGE SCALE GENOMIC DNA]</scope>
    <source>
        <strain evidence="6">maculatus3</strain>
    </source>
</reference>
<dbReference type="GO" id="GO:0008270">
    <property type="term" value="F:zinc ion binding"/>
    <property type="evidence" value="ECO:0007669"/>
    <property type="project" value="UniProtKB-KW"/>
</dbReference>
<organism evidence="5 6">
    <name type="scientific">Anopheles maculatus</name>
    <dbReference type="NCBI Taxonomy" id="74869"/>
    <lineage>
        <taxon>Eukaryota</taxon>
        <taxon>Metazoa</taxon>
        <taxon>Ecdysozoa</taxon>
        <taxon>Arthropoda</taxon>
        <taxon>Hexapoda</taxon>
        <taxon>Insecta</taxon>
        <taxon>Pterygota</taxon>
        <taxon>Neoptera</taxon>
        <taxon>Endopterygota</taxon>
        <taxon>Diptera</taxon>
        <taxon>Nematocera</taxon>
        <taxon>Culicoidea</taxon>
        <taxon>Culicidae</taxon>
        <taxon>Anophelinae</taxon>
        <taxon>Anopheles</taxon>
        <taxon>Anopheles maculatus group</taxon>
    </lineage>
</organism>
<evidence type="ECO:0000313" key="5">
    <source>
        <dbReference type="EnsemblMetazoa" id="AMAM002470-PA"/>
    </source>
</evidence>
<name>A0A182S9P7_9DIPT</name>
<dbReference type="InterPro" id="IPR007588">
    <property type="entry name" value="Znf_FLYWCH"/>
</dbReference>
<dbReference type="EnsemblMetazoa" id="AMAM002470-RA">
    <property type="protein sequence ID" value="AMAM002470-PA"/>
    <property type="gene ID" value="AMAM002470"/>
</dbReference>
<proteinExistence type="predicted"/>
<accession>A0A182S9P7</accession>
<dbReference type="VEuPathDB" id="VectorBase:AMAM002470"/>
<evidence type="ECO:0000256" key="2">
    <source>
        <dbReference type="ARBA" id="ARBA00022771"/>
    </source>
</evidence>
<dbReference type="Gene3D" id="2.20.25.240">
    <property type="match status" value="2"/>
</dbReference>
<dbReference type="Pfam" id="PF04500">
    <property type="entry name" value="FLYWCH"/>
    <property type="match status" value="2"/>
</dbReference>
<reference evidence="5" key="2">
    <citation type="submission" date="2020-05" db="UniProtKB">
        <authorList>
            <consortium name="EnsemblMetazoa"/>
        </authorList>
    </citation>
    <scope>IDENTIFICATION</scope>
    <source>
        <strain evidence="5">maculatus3</strain>
    </source>
</reference>
<evidence type="ECO:0000256" key="1">
    <source>
        <dbReference type="ARBA" id="ARBA00022723"/>
    </source>
</evidence>
<evidence type="ECO:0000256" key="3">
    <source>
        <dbReference type="ARBA" id="ARBA00022833"/>
    </source>
</evidence>
<dbReference type="Proteomes" id="UP000075901">
    <property type="component" value="Unassembled WGS sequence"/>
</dbReference>
<evidence type="ECO:0000313" key="6">
    <source>
        <dbReference type="Proteomes" id="UP000075901"/>
    </source>
</evidence>